<evidence type="ECO:0000313" key="5">
    <source>
        <dbReference type="Proteomes" id="UP000593591"/>
    </source>
</evidence>
<evidence type="ECO:0000256" key="1">
    <source>
        <dbReference type="SAM" id="SignalP"/>
    </source>
</evidence>
<reference evidence="2 4" key="2">
    <citation type="submission" date="2020-08" db="EMBL/GenBank/DDBJ databases">
        <title>Genomic Encyclopedia of Type Strains, Phase IV (KMG-IV): sequencing the most valuable type-strain genomes for metagenomic binning, comparative biology and taxonomic classification.</title>
        <authorList>
            <person name="Goeker M."/>
        </authorList>
    </citation>
    <scope>NUCLEOTIDE SEQUENCE [LARGE SCALE GENOMIC DNA]</scope>
    <source>
        <strain evidence="2 4">DSM 103679</strain>
    </source>
</reference>
<keyword evidence="1" id="KW-0732">Signal</keyword>
<dbReference type="AlphaFoldDB" id="A0A840SDH2"/>
<evidence type="ECO:0000313" key="2">
    <source>
        <dbReference type="EMBL" id="MBB5218238.1"/>
    </source>
</evidence>
<dbReference type="EMBL" id="JACHFR010000001">
    <property type="protein sequence ID" value="MBB5218238.1"/>
    <property type="molecule type" value="Genomic_DNA"/>
</dbReference>
<evidence type="ECO:0000313" key="3">
    <source>
        <dbReference type="EMBL" id="QOS40059.1"/>
    </source>
</evidence>
<evidence type="ECO:0008006" key="6">
    <source>
        <dbReference type="Google" id="ProtNLM"/>
    </source>
</evidence>
<reference evidence="3 5" key="1">
    <citation type="submission" date="2018-08" db="EMBL/GenBank/DDBJ databases">
        <title>The first complete genome of Treponema rectale (CHPAT), a commensal spirochete of the bovine rectum.</title>
        <authorList>
            <person name="Staton G.J."/>
            <person name="Clegg S.R."/>
            <person name="Carter S.D."/>
            <person name="Radford A.D."/>
            <person name="Darby A."/>
            <person name="Hall N."/>
            <person name="Birtles R.J."/>
            <person name="Evans N.J."/>
        </authorList>
    </citation>
    <scope>NUCLEOTIDE SEQUENCE [LARGE SCALE GENOMIC DNA]</scope>
    <source>
        <strain evidence="3 5">CHPA</strain>
    </source>
</reference>
<name>A0A840SDH2_9SPIR</name>
<dbReference type="Proteomes" id="UP000578697">
    <property type="component" value="Unassembled WGS sequence"/>
</dbReference>
<dbReference type="Proteomes" id="UP000593591">
    <property type="component" value="Chromosome"/>
</dbReference>
<gene>
    <name evidence="3" type="ORF">DYE49_06160</name>
    <name evidence="2" type="ORF">HNP77_000582</name>
</gene>
<evidence type="ECO:0000313" key="4">
    <source>
        <dbReference type="Proteomes" id="UP000578697"/>
    </source>
</evidence>
<dbReference type="RefSeq" id="WP_184651662.1">
    <property type="nucleotide sequence ID" value="NZ_JACHFR010000001.1"/>
</dbReference>
<dbReference type="KEGG" id="trc:DYE49_06160"/>
<feature type="chain" id="PRO_5033940608" description="Outer membrane protein beta-barrel domain-containing protein" evidence="1">
    <location>
        <begin position="21"/>
        <end position="208"/>
    </location>
</feature>
<accession>A0A840SDH2</accession>
<dbReference type="EMBL" id="CP031517">
    <property type="protein sequence ID" value="QOS40059.1"/>
    <property type="molecule type" value="Genomic_DNA"/>
</dbReference>
<dbReference type="InterPro" id="IPR011250">
    <property type="entry name" value="OMP/PagP_B-barrel"/>
</dbReference>
<keyword evidence="4" id="KW-1185">Reference proteome</keyword>
<protein>
    <recommendedName>
        <fullName evidence="6">Outer membrane protein beta-barrel domain-containing protein</fullName>
    </recommendedName>
</protein>
<dbReference type="SUPFAM" id="SSF56925">
    <property type="entry name" value="OMPA-like"/>
    <property type="match status" value="1"/>
</dbReference>
<sequence length="208" mass="22676">MKKTIIISLLLAASVASVFGASKKKKKGEWWNSYGRAVQENNLLLNVGMGINGNLGQGGDLSSYIPPFEASGEYTTFIGVPIGFGGFIGYTGYKTEESVNAAATYITTTKERNVFYFGGLANYHFNLVDELDLYAGAKIGLDFKNEDKKVSTTFEGTTTTVSESDEWMSLHFGINAGATYYFNDFFGVNVEAGFPTILRVAASFKLDF</sequence>
<proteinExistence type="predicted"/>
<feature type="signal peptide" evidence="1">
    <location>
        <begin position="1"/>
        <end position="20"/>
    </location>
</feature>
<organism evidence="2 4">
    <name type="scientific">Treponema rectale</name>
    <dbReference type="NCBI Taxonomy" id="744512"/>
    <lineage>
        <taxon>Bacteria</taxon>
        <taxon>Pseudomonadati</taxon>
        <taxon>Spirochaetota</taxon>
        <taxon>Spirochaetia</taxon>
        <taxon>Spirochaetales</taxon>
        <taxon>Treponemataceae</taxon>
        <taxon>Treponema</taxon>
    </lineage>
</organism>